<gene>
    <name evidence="2" type="ORF">JOC94_001510</name>
</gene>
<dbReference type="InterPro" id="IPR027417">
    <property type="entry name" value="P-loop_NTPase"/>
</dbReference>
<dbReference type="PANTHER" id="PTHR13696">
    <property type="entry name" value="P-LOOP CONTAINING NUCLEOSIDE TRIPHOSPHATE HYDROLASE"/>
    <property type="match status" value="1"/>
</dbReference>
<dbReference type="Pfam" id="PF13614">
    <property type="entry name" value="AAA_31"/>
    <property type="match status" value="1"/>
</dbReference>
<keyword evidence="3" id="KW-1185">Reference proteome</keyword>
<evidence type="ECO:0000313" key="3">
    <source>
        <dbReference type="Proteomes" id="UP000823485"/>
    </source>
</evidence>
<protein>
    <submittedName>
        <fullName evidence="2">Cellulose biosynthesis protein BcsQ</fullName>
    </submittedName>
</protein>
<reference evidence="2 3" key="1">
    <citation type="submission" date="2021-01" db="EMBL/GenBank/DDBJ databases">
        <title>Genomic Encyclopedia of Type Strains, Phase IV (KMG-IV): sequencing the most valuable type-strain genomes for metagenomic binning, comparative biology and taxonomic classification.</title>
        <authorList>
            <person name="Goeker M."/>
        </authorList>
    </citation>
    <scope>NUCLEOTIDE SEQUENCE [LARGE SCALE GENOMIC DNA]</scope>
    <source>
        <strain evidence="2 3">DSM 105453</strain>
    </source>
</reference>
<feature type="domain" description="AAA" evidence="1">
    <location>
        <begin position="4"/>
        <end position="85"/>
    </location>
</feature>
<dbReference type="SUPFAM" id="SSF52540">
    <property type="entry name" value="P-loop containing nucleoside triphosphate hydrolases"/>
    <property type="match status" value="1"/>
</dbReference>
<organism evidence="2 3">
    <name type="scientific">Siminovitchia thermophila</name>
    <dbReference type="NCBI Taxonomy" id="1245522"/>
    <lineage>
        <taxon>Bacteria</taxon>
        <taxon>Bacillati</taxon>
        <taxon>Bacillota</taxon>
        <taxon>Bacilli</taxon>
        <taxon>Bacillales</taxon>
        <taxon>Bacillaceae</taxon>
        <taxon>Siminovitchia</taxon>
    </lineage>
</organism>
<evidence type="ECO:0000259" key="1">
    <source>
        <dbReference type="Pfam" id="PF13614"/>
    </source>
</evidence>
<name>A0ABS2R6M1_9BACI</name>
<dbReference type="InterPro" id="IPR025669">
    <property type="entry name" value="AAA_dom"/>
</dbReference>
<dbReference type="Proteomes" id="UP000823485">
    <property type="component" value="Unassembled WGS sequence"/>
</dbReference>
<dbReference type="Gene3D" id="3.40.50.300">
    <property type="entry name" value="P-loop containing nucleotide triphosphate hydrolases"/>
    <property type="match status" value="1"/>
</dbReference>
<comment type="caution">
    <text evidence="2">The sequence shown here is derived from an EMBL/GenBank/DDBJ whole genome shotgun (WGS) entry which is preliminary data.</text>
</comment>
<accession>A0ABS2R6M1</accession>
<evidence type="ECO:0000313" key="2">
    <source>
        <dbReference type="EMBL" id="MBM7714538.1"/>
    </source>
</evidence>
<sequence length="144" mass="16439">MFEKELKLDALEKALQPVLEDYDWIIIDTPPSLSEQTLMPLNTKSDGGSYVVIMFDGSMFTYYAIPKFLDIVQASREFLNPDLQVAGILFSLIDARVKENEPMQEAIEQEYPNLTFQSIIKRKATTRRIAIEGFFDNHELASAV</sequence>
<dbReference type="EMBL" id="JAFBFH010000008">
    <property type="protein sequence ID" value="MBM7714538.1"/>
    <property type="molecule type" value="Genomic_DNA"/>
</dbReference>
<proteinExistence type="predicted"/>
<dbReference type="CDD" id="cd02042">
    <property type="entry name" value="ParAB_family"/>
    <property type="match status" value="1"/>
</dbReference>
<dbReference type="PANTHER" id="PTHR13696:SF96">
    <property type="entry name" value="COBQ_COBB_MIND_PARA NUCLEOTIDE BINDING DOMAIN-CONTAINING PROTEIN"/>
    <property type="match status" value="1"/>
</dbReference>
<dbReference type="InterPro" id="IPR050678">
    <property type="entry name" value="DNA_Partitioning_ATPase"/>
</dbReference>